<dbReference type="InterPro" id="IPR036314">
    <property type="entry name" value="SOD_C_sf"/>
</dbReference>
<dbReference type="Gene3D" id="3.55.40.20">
    <property type="entry name" value="Iron/manganese superoxide dismutase, C-terminal domain"/>
    <property type="match status" value="1"/>
</dbReference>
<dbReference type="EMBL" id="LNZH02000191">
    <property type="protein sequence ID" value="OCB87462.1"/>
    <property type="molecule type" value="Genomic_DNA"/>
</dbReference>
<dbReference type="PANTHER" id="PTHR42769:SF3">
    <property type="entry name" value="SUPEROXIDE DISMUTASE [FE] 2, CHLOROPLASTIC"/>
    <property type="match status" value="1"/>
</dbReference>
<dbReference type="AlphaFoldDB" id="A0A9Q5HWU0"/>
<feature type="region of interest" description="Disordered" evidence="1">
    <location>
        <begin position="210"/>
        <end position="241"/>
    </location>
</feature>
<dbReference type="InterPro" id="IPR036324">
    <property type="entry name" value="Mn/Fe_SOD_N_sf"/>
</dbReference>
<dbReference type="Pfam" id="PF02777">
    <property type="entry name" value="Sod_Fe_C"/>
    <property type="match status" value="1"/>
</dbReference>
<feature type="domain" description="Manganese/iron superoxide dismutase C-terminal" evidence="2">
    <location>
        <begin position="124"/>
        <end position="180"/>
    </location>
</feature>
<evidence type="ECO:0000256" key="1">
    <source>
        <dbReference type="SAM" id="MobiDB-lite"/>
    </source>
</evidence>
<dbReference type="GO" id="GO:0046872">
    <property type="term" value="F:metal ion binding"/>
    <property type="evidence" value="ECO:0007669"/>
    <property type="project" value="InterPro"/>
</dbReference>
<dbReference type="GO" id="GO:0004784">
    <property type="term" value="F:superoxide dismutase activity"/>
    <property type="evidence" value="ECO:0007669"/>
    <property type="project" value="InterPro"/>
</dbReference>
<evidence type="ECO:0000313" key="4">
    <source>
        <dbReference type="Proteomes" id="UP000757232"/>
    </source>
</evidence>
<dbReference type="InterPro" id="IPR019832">
    <property type="entry name" value="Mn/Fe_SOD_C"/>
</dbReference>
<comment type="caution">
    <text evidence="3">The sequence shown here is derived from an EMBL/GenBank/DDBJ whole genome shotgun (WGS) entry which is preliminary data.</text>
</comment>
<protein>
    <recommendedName>
        <fullName evidence="2">Manganese/iron superoxide dismutase C-terminal domain-containing protein</fullName>
    </recommendedName>
</protein>
<sequence length="342" mass="37971">MHVEHKRRELRYPIENGVGNFLPPDALKTVVEWQDGLLERLNEQTRGTELALPSVLQIISESAGNEEYIRAHNYACLAANNSFFLDSLVGFSSAFKFNCFLCADRRPAIKKPTTKESNEPEMSDQLKGVLNSQFPGIKSLKERFVASASGMVSSGWLWLVTDLQGGLAVVPTFGAGTLLVRSRQHWKHVEQETVARQSFLSAPFKDLPSSPGVFPKAQDGPSPSSPVSGIKATPHKLNPNTPARSMAYSAYGATDNDNPSVRDFGFSMSGENDRRMAHQRGSRLYPLLALSLFEHTWLSAGLGVWGKEEYVRRFFDVVDWKRVGEIYSKFASNENLKGSITV</sequence>
<dbReference type="OrthoDB" id="275227at2759"/>
<evidence type="ECO:0000313" key="3">
    <source>
        <dbReference type="EMBL" id="OCB87462.1"/>
    </source>
</evidence>
<accession>A0A9Q5HWU0</accession>
<keyword evidence="4" id="KW-1185">Reference proteome</keyword>
<name>A0A9Q5HWU0_SANBA</name>
<dbReference type="Proteomes" id="UP000757232">
    <property type="component" value="Unassembled WGS sequence"/>
</dbReference>
<organism evidence="3 4">
    <name type="scientific">Sanghuangporus baumii</name>
    <name type="common">Phellinus baumii</name>
    <dbReference type="NCBI Taxonomy" id="108892"/>
    <lineage>
        <taxon>Eukaryota</taxon>
        <taxon>Fungi</taxon>
        <taxon>Dikarya</taxon>
        <taxon>Basidiomycota</taxon>
        <taxon>Agaricomycotina</taxon>
        <taxon>Agaricomycetes</taxon>
        <taxon>Hymenochaetales</taxon>
        <taxon>Hymenochaetaceae</taxon>
        <taxon>Sanghuangporus</taxon>
    </lineage>
</organism>
<evidence type="ECO:0000259" key="2">
    <source>
        <dbReference type="Pfam" id="PF02777"/>
    </source>
</evidence>
<gene>
    <name evidence="3" type="ORF">A7U60_g5367</name>
</gene>
<dbReference type="SUPFAM" id="SSF54719">
    <property type="entry name" value="Fe,Mn superoxide dismutase (SOD), C-terminal domain"/>
    <property type="match status" value="1"/>
</dbReference>
<proteinExistence type="predicted"/>
<reference evidence="3" key="1">
    <citation type="submission" date="2016-06" db="EMBL/GenBank/DDBJ databases">
        <title>Draft Genome sequence of the fungus Inonotus baumii.</title>
        <authorList>
            <person name="Zhu H."/>
            <person name="Lin W."/>
        </authorList>
    </citation>
    <scope>NUCLEOTIDE SEQUENCE</scope>
    <source>
        <strain evidence="3">821</strain>
    </source>
</reference>
<dbReference type="PANTHER" id="PTHR42769">
    <property type="entry name" value="SUPEROXIDE DISMUTASE"/>
    <property type="match status" value="1"/>
</dbReference>
<dbReference type="SUPFAM" id="SSF46609">
    <property type="entry name" value="Fe,Mn superoxide dismutase (SOD), N-terminal domain"/>
    <property type="match status" value="1"/>
</dbReference>